<gene>
    <name evidence="1" type="ORF">H4C80_17780</name>
</gene>
<protein>
    <submittedName>
        <fullName evidence="1">Uncharacterized protein</fullName>
    </submittedName>
</protein>
<reference evidence="1 2" key="1">
    <citation type="submission" date="2020-07" db="EMBL/GenBank/DDBJ databases">
        <title>Diversity of carbapenemase encoding genes among Pseudomonas putida group clinical isolates in a tertiary Brazilian hospital.</title>
        <authorList>
            <person name="Alberto-Lei F."/>
            <person name="Nodari C.S."/>
            <person name="Streling A.P."/>
            <person name="Paulino J.T."/>
            <person name="Bessa-Neto F.O."/>
            <person name="Cayo R."/>
            <person name="Gales A.C."/>
        </authorList>
    </citation>
    <scope>NUCLEOTIDE SEQUENCE [LARGE SCALE GENOMIC DNA]</scope>
    <source>
        <strain evidence="1 2">12815</strain>
    </source>
</reference>
<accession>A0A7W2KI96</accession>
<dbReference type="RefSeq" id="WP_182390004.1">
    <property type="nucleotide sequence ID" value="NZ_JACGCX010000012.1"/>
</dbReference>
<dbReference type="EMBL" id="JACGCX010000012">
    <property type="protein sequence ID" value="MBA6098961.1"/>
    <property type="molecule type" value="Genomic_DNA"/>
</dbReference>
<organism evidence="1 2">
    <name type="scientific">Pseudomonas juntendi</name>
    <dbReference type="NCBI Taxonomy" id="2666183"/>
    <lineage>
        <taxon>Bacteria</taxon>
        <taxon>Pseudomonadati</taxon>
        <taxon>Pseudomonadota</taxon>
        <taxon>Gammaproteobacteria</taxon>
        <taxon>Pseudomonadales</taxon>
        <taxon>Pseudomonadaceae</taxon>
        <taxon>Pseudomonas</taxon>
    </lineage>
</organism>
<evidence type="ECO:0000313" key="2">
    <source>
        <dbReference type="Proteomes" id="UP000545074"/>
    </source>
</evidence>
<name>A0A7W2KI96_9PSED</name>
<sequence length="256" mass="26958">MKYGKTIRIEGVSFNNPNLPVLRDFQALIANHANCVGAWRMDGADALALDANGGIQSFPNWKPNGKPLVLAGGQAATLVDNTLSGGKMARFTAACEYRLDGYALDLTKSYTMVAVYKPDGYTALGNVCGDINQSDMTKTAAIFSRKNGTSPAIAMFEANNTLYQNVSSESVLVAAMARRDAASKQNYLVGVGMGSVSGASAGTAASGAVTFKVSDQSLYPFLGLVDFVALFDINTASDAVLQQALADYLAIRVKPV</sequence>
<evidence type="ECO:0000313" key="1">
    <source>
        <dbReference type="EMBL" id="MBA6098961.1"/>
    </source>
</evidence>
<proteinExistence type="predicted"/>
<dbReference type="Proteomes" id="UP000545074">
    <property type="component" value="Unassembled WGS sequence"/>
</dbReference>
<comment type="caution">
    <text evidence="1">The sequence shown here is derived from an EMBL/GenBank/DDBJ whole genome shotgun (WGS) entry which is preliminary data.</text>
</comment>
<dbReference type="AlphaFoldDB" id="A0A7W2KI96"/>